<proteinExistence type="predicted"/>
<feature type="domain" description="Ice-binding protein C-terminal" evidence="4">
    <location>
        <begin position="303"/>
        <end position="327"/>
    </location>
</feature>
<evidence type="ECO:0000256" key="1">
    <source>
        <dbReference type="ARBA" id="ARBA00022729"/>
    </source>
</evidence>
<dbReference type="InterPro" id="IPR013424">
    <property type="entry name" value="Ice-binding_C"/>
</dbReference>
<dbReference type="PANTHER" id="PTHR45642">
    <property type="entry name" value="GDSL ESTERASE/LIPASE EXL3"/>
    <property type="match status" value="1"/>
</dbReference>
<evidence type="ECO:0000256" key="3">
    <source>
        <dbReference type="SAM" id="SignalP"/>
    </source>
</evidence>
<dbReference type="InterPro" id="IPR036514">
    <property type="entry name" value="SGNH_hydro_sf"/>
</dbReference>
<dbReference type="EMBL" id="FOHI01000007">
    <property type="protein sequence ID" value="SET48529.1"/>
    <property type="molecule type" value="Genomic_DNA"/>
</dbReference>
<organism evidence="5 6">
    <name type="scientific">Nitrosospira multiformis</name>
    <dbReference type="NCBI Taxonomy" id="1231"/>
    <lineage>
        <taxon>Bacteria</taxon>
        <taxon>Pseudomonadati</taxon>
        <taxon>Pseudomonadota</taxon>
        <taxon>Betaproteobacteria</taxon>
        <taxon>Nitrosomonadales</taxon>
        <taxon>Nitrosomonadaceae</taxon>
        <taxon>Nitrosospira</taxon>
    </lineage>
</organism>
<evidence type="ECO:0000313" key="5">
    <source>
        <dbReference type="EMBL" id="SET48529.1"/>
    </source>
</evidence>
<feature type="signal peptide" evidence="3">
    <location>
        <begin position="1"/>
        <end position="21"/>
    </location>
</feature>
<dbReference type="NCBIfam" id="TIGR02595">
    <property type="entry name" value="PEP_CTERM"/>
    <property type="match status" value="1"/>
</dbReference>
<dbReference type="RefSeq" id="WP_081355780.1">
    <property type="nucleotide sequence ID" value="NZ_FOHI01000007.1"/>
</dbReference>
<dbReference type="OrthoDB" id="5292073at2"/>
<dbReference type="Pfam" id="PF07589">
    <property type="entry name" value="PEP-CTERM"/>
    <property type="match status" value="1"/>
</dbReference>
<dbReference type="Pfam" id="PF00657">
    <property type="entry name" value="Lipase_GDSL"/>
    <property type="match status" value="1"/>
</dbReference>
<dbReference type="InterPro" id="IPR001087">
    <property type="entry name" value="GDSL"/>
</dbReference>
<keyword evidence="2" id="KW-0812">Transmembrane</keyword>
<keyword evidence="2" id="KW-1133">Transmembrane helix</keyword>
<gene>
    <name evidence="5" type="ORF">SAMN05216412_10775</name>
</gene>
<reference evidence="5 6" key="1">
    <citation type="submission" date="2016-10" db="EMBL/GenBank/DDBJ databases">
        <authorList>
            <person name="de Groot N.N."/>
        </authorList>
    </citation>
    <scope>NUCLEOTIDE SEQUENCE [LARGE SCALE GENOMIC DNA]</scope>
    <source>
        <strain evidence="5 6">Nl7</strain>
    </source>
</reference>
<dbReference type="InterPro" id="IPR050592">
    <property type="entry name" value="GDSL_lipolytic_enzyme"/>
</dbReference>
<dbReference type="GO" id="GO:0016788">
    <property type="term" value="F:hydrolase activity, acting on ester bonds"/>
    <property type="evidence" value="ECO:0007669"/>
    <property type="project" value="InterPro"/>
</dbReference>
<dbReference type="Proteomes" id="UP000183339">
    <property type="component" value="Unassembled WGS sequence"/>
</dbReference>
<keyword evidence="2" id="KW-0472">Membrane</keyword>
<evidence type="ECO:0000256" key="2">
    <source>
        <dbReference type="SAM" id="Phobius"/>
    </source>
</evidence>
<dbReference type="CDD" id="cd01846">
    <property type="entry name" value="fatty_acyltransferase_like"/>
    <property type="match status" value="1"/>
</dbReference>
<evidence type="ECO:0000313" key="6">
    <source>
        <dbReference type="Proteomes" id="UP000183339"/>
    </source>
</evidence>
<dbReference type="AlphaFoldDB" id="A0A1I0EUI6"/>
<evidence type="ECO:0000259" key="4">
    <source>
        <dbReference type="Pfam" id="PF07589"/>
    </source>
</evidence>
<keyword evidence="1 3" id="KW-0732">Signal</keyword>
<feature type="transmembrane region" description="Helical" evidence="2">
    <location>
        <begin position="308"/>
        <end position="325"/>
    </location>
</feature>
<dbReference type="PANTHER" id="PTHR45642:SF139">
    <property type="entry name" value="SGNH HYDROLASE-TYPE ESTERASE DOMAIN-CONTAINING PROTEIN"/>
    <property type="match status" value="1"/>
</dbReference>
<dbReference type="SUPFAM" id="SSF52266">
    <property type="entry name" value="SGNH hydrolase"/>
    <property type="match status" value="1"/>
</dbReference>
<protein>
    <submittedName>
        <fullName evidence="5">PEP-CTERM protein-sorting domain-containing protein</fullName>
    </submittedName>
</protein>
<dbReference type="Gene3D" id="3.40.50.1110">
    <property type="entry name" value="SGNH hydrolase"/>
    <property type="match status" value="1"/>
</dbReference>
<name>A0A1I0EUI6_9PROT</name>
<sequence>MKISTTVVALVVLLSGGSANAASPLSSLIVFGDSLSDVGDNSSAVTSLYKELGGNCDPLHPCLPSQLGPSYDGGRFSNGPVASEYLAKNLFPAGVNTANFQGYAVAGATSGNHNIGNDADPTGILNLPGMQQEVNLYLSNSGGAADPNALYFVWGGSNDYLIHDSPVQAARNIGSYVNVLAAAGARNFLVPNLPDLGLTPSARMDGEVSLAHDYSVVFNTELASQLGSLDGTFPGVNIHRFDTFALLNDVVQNPVNYGLTDVTNPCFTLLGITCDNPEVRLFWDDFHPTTNADAILGAAFAAAVPEPAAIFMFMLGLLVLASTASRRQKTMPARRQVQVQVSK</sequence>
<accession>A0A1I0EUI6</accession>
<feature type="chain" id="PRO_5010371190" evidence="3">
    <location>
        <begin position="22"/>
        <end position="343"/>
    </location>
</feature>